<dbReference type="Pfam" id="PF13487">
    <property type="entry name" value="HD_5"/>
    <property type="match status" value="1"/>
</dbReference>
<protein>
    <submittedName>
        <fullName evidence="3">Cyclic di-GMP phosphodiesterase response regulator RpfG</fullName>
        <ecNumber evidence="3">3.1.4.52</ecNumber>
    </submittedName>
</protein>
<dbReference type="InterPro" id="IPR003607">
    <property type="entry name" value="HD/PDEase_dom"/>
</dbReference>
<dbReference type="PANTHER" id="PTHR43155">
    <property type="entry name" value="CYCLIC DI-GMP PHOSPHODIESTERASE PA4108-RELATED"/>
    <property type="match status" value="1"/>
</dbReference>
<sequence length="368" mass="41084">MADEMERLTEALSIKFEELSLIHQLSEQLKLDEDPATLCDCLLNELAPCITANTLLIDIERDEESGVRSRMFSTGQLHSPDFIRHAIECVEHYHNDSHQAVMVNNHVVVDESGPWRFIVVPIHGQNQLLGRMIAIREYKSEEFGTVEADLMKSTSMMLGVHLVNQRQFMALQHMFEGMIGSLASALDAKDTYTSGHSTRVADLSVELATRLGFDEDGVARIRMAGILHDIGKIGVQDSVLCKPGRLTEDEFEQIKQHPVLGYEILKGIRPFRKILPAVRHHHESWDGTGYPDGLVGTNIPRDAQVLAVADAFDAMTSDRPYRSGMPLDKVVAIFQGGRGQQWAADVVDVLLSCPEVMHAYSKREPTDS</sequence>
<proteinExistence type="predicted"/>
<accession>A0A517NB91</accession>
<dbReference type="InterPro" id="IPR037522">
    <property type="entry name" value="HD_GYP_dom"/>
</dbReference>
<keyword evidence="3" id="KW-0378">Hydrolase</keyword>
<dbReference type="AlphaFoldDB" id="A0A517NB91"/>
<feature type="domain" description="HD" evidence="1">
    <location>
        <begin position="193"/>
        <end position="315"/>
    </location>
</feature>
<evidence type="ECO:0000313" key="3">
    <source>
        <dbReference type="EMBL" id="QDT04402.1"/>
    </source>
</evidence>
<evidence type="ECO:0000259" key="1">
    <source>
        <dbReference type="PROSITE" id="PS51831"/>
    </source>
</evidence>
<feature type="domain" description="HD-GYP" evidence="2">
    <location>
        <begin position="171"/>
        <end position="366"/>
    </location>
</feature>
<dbReference type="SMART" id="SM00471">
    <property type="entry name" value="HDc"/>
    <property type="match status" value="1"/>
</dbReference>
<evidence type="ECO:0000259" key="2">
    <source>
        <dbReference type="PROSITE" id="PS51832"/>
    </source>
</evidence>
<dbReference type="InterPro" id="IPR006675">
    <property type="entry name" value="HDIG_dom"/>
</dbReference>
<dbReference type="InterPro" id="IPR006674">
    <property type="entry name" value="HD_domain"/>
</dbReference>
<dbReference type="Gene3D" id="1.10.3210.10">
    <property type="entry name" value="Hypothetical protein af1432"/>
    <property type="match status" value="1"/>
</dbReference>
<name>A0A517NB91_9BACT</name>
<dbReference type="Proteomes" id="UP000318538">
    <property type="component" value="Chromosome"/>
</dbReference>
<dbReference type="EMBL" id="CP036525">
    <property type="protein sequence ID" value="QDT04402.1"/>
    <property type="molecule type" value="Genomic_DNA"/>
</dbReference>
<dbReference type="PANTHER" id="PTHR43155:SF2">
    <property type="entry name" value="CYCLIC DI-GMP PHOSPHODIESTERASE PA4108"/>
    <property type="match status" value="1"/>
</dbReference>
<dbReference type="NCBIfam" id="TIGR00277">
    <property type="entry name" value="HDIG"/>
    <property type="match status" value="1"/>
</dbReference>
<dbReference type="KEGG" id="rlc:K227x_27930"/>
<dbReference type="SUPFAM" id="SSF55781">
    <property type="entry name" value="GAF domain-like"/>
    <property type="match status" value="1"/>
</dbReference>
<dbReference type="GO" id="GO:0071111">
    <property type="term" value="F:cyclic-guanylate-specific phosphodiesterase activity"/>
    <property type="evidence" value="ECO:0007669"/>
    <property type="project" value="UniProtKB-EC"/>
</dbReference>
<reference evidence="3 4" key="1">
    <citation type="submission" date="2019-02" db="EMBL/GenBank/DDBJ databases">
        <title>Deep-cultivation of Planctomycetes and their phenomic and genomic characterization uncovers novel biology.</title>
        <authorList>
            <person name="Wiegand S."/>
            <person name="Jogler M."/>
            <person name="Boedeker C."/>
            <person name="Pinto D."/>
            <person name="Vollmers J."/>
            <person name="Rivas-Marin E."/>
            <person name="Kohn T."/>
            <person name="Peeters S.H."/>
            <person name="Heuer A."/>
            <person name="Rast P."/>
            <person name="Oberbeckmann S."/>
            <person name="Bunk B."/>
            <person name="Jeske O."/>
            <person name="Meyerdierks A."/>
            <person name="Storesund J.E."/>
            <person name="Kallscheuer N."/>
            <person name="Luecker S."/>
            <person name="Lage O.M."/>
            <person name="Pohl T."/>
            <person name="Merkel B.J."/>
            <person name="Hornburger P."/>
            <person name="Mueller R.-W."/>
            <person name="Bruemmer F."/>
            <person name="Labrenz M."/>
            <person name="Spormann A.M."/>
            <person name="Op den Camp H."/>
            <person name="Overmann J."/>
            <person name="Amann R."/>
            <person name="Jetten M.S.M."/>
            <person name="Mascher T."/>
            <person name="Medema M.H."/>
            <person name="Devos D.P."/>
            <person name="Kaster A.-K."/>
            <person name="Ovreas L."/>
            <person name="Rohde M."/>
            <person name="Galperin M.Y."/>
            <person name="Jogler C."/>
        </authorList>
    </citation>
    <scope>NUCLEOTIDE SEQUENCE [LARGE SCALE GENOMIC DNA]</scope>
    <source>
        <strain evidence="3 4">K22_7</strain>
    </source>
</reference>
<gene>
    <name evidence="3" type="primary">rpfG_3</name>
    <name evidence="3" type="ORF">K227x_27930</name>
</gene>
<dbReference type="PROSITE" id="PS51831">
    <property type="entry name" value="HD"/>
    <property type="match status" value="1"/>
</dbReference>
<dbReference type="PROSITE" id="PS51832">
    <property type="entry name" value="HD_GYP"/>
    <property type="match status" value="1"/>
</dbReference>
<organism evidence="3 4">
    <name type="scientific">Rubripirellula lacrimiformis</name>
    <dbReference type="NCBI Taxonomy" id="1930273"/>
    <lineage>
        <taxon>Bacteria</taxon>
        <taxon>Pseudomonadati</taxon>
        <taxon>Planctomycetota</taxon>
        <taxon>Planctomycetia</taxon>
        <taxon>Pirellulales</taxon>
        <taxon>Pirellulaceae</taxon>
        <taxon>Rubripirellula</taxon>
    </lineage>
</organism>
<keyword evidence="4" id="KW-1185">Reference proteome</keyword>
<dbReference type="EC" id="3.1.4.52" evidence="3"/>
<dbReference type="CDD" id="cd00077">
    <property type="entry name" value="HDc"/>
    <property type="match status" value="1"/>
</dbReference>
<dbReference type="SUPFAM" id="SSF109604">
    <property type="entry name" value="HD-domain/PDEase-like"/>
    <property type="match status" value="1"/>
</dbReference>
<evidence type="ECO:0000313" key="4">
    <source>
        <dbReference type="Proteomes" id="UP000318538"/>
    </source>
</evidence>